<evidence type="ECO:0000313" key="1">
    <source>
        <dbReference type="EMBL" id="WVO23620.1"/>
    </source>
</evidence>
<accession>A0ABZ2AYJ4</accession>
<gene>
    <name evidence="1" type="ORF">IAS62_004975</name>
</gene>
<dbReference type="RefSeq" id="XP_064722859.1">
    <property type="nucleotide sequence ID" value="XM_064866787.1"/>
</dbReference>
<proteinExistence type="predicted"/>
<dbReference type="Proteomes" id="UP001432216">
    <property type="component" value="Chromosome 8"/>
</dbReference>
<organism evidence="1 2">
    <name type="scientific">Cryptococcus decagattii</name>
    <dbReference type="NCBI Taxonomy" id="1859122"/>
    <lineage>
        <taxon>Eukaryota</taxon>
        <taxon>Fungi</taxon>
        <taxon>Dikarya</taxon>
        <taxon>Basidiomycota</taxon>
        <taxon>Agaricomycotina</taxon>
        <taxon>Tremellomycetes</taxon>
        <taxon>Tremellales</taxon>
        <taxon>Cryptococcaceae</taxon>
        <taxon>Cryptococcus</taxon>
        <taxon>Cryptococcus gattii species complex</taxon>
    </lineage>
</organism>
<dbReference type="EMBL" id="CP143813">
    <property type="protein sequence ID" value="WVO23620.1"/>
    <property type="molecule type" value="Genomic_DNA"/>
</dbReference>
<protein>
    <submittedName>
        <fullName evidence="1">Uncharacterized protein</fullName>
    </submittedName>
</protein>
<evidence type="ECO:0000313" key="2">
    <source>
        <dbReference type="Proteomes" id="UP001432216"/>
    </source>
</evidence>
<reference evidence="1 2" key="1">
    <citation type="submission" date="2024-01" db="EMBL/GenBank/DDBJ databases">
        <title>Comparative genomics of Cryptococcus and Kwoniella reveals pathogenesis evolution and contrasting modes of karyotype evolution via chromosome fusion or intercentromeric recombination.</title>
        <authorList>
            <person name="Coelho M.A."/>
            <person name="David-Palma M."/>
            <person name="Shea T."/>
            <person name="Bowers K."/>
            <person name="McGinley-Smith S."/>
            <person name="Mohammad A.W."/>
            <person name="Gnirke A."/>
            <person name="Yurkov A.M."/>
            <person name="Nowrousian M."/>
            <person name="Sun S."/>
            <person name="Cuomo C.A."/>
            <person name="Heitman J."/>
        </authorList>
    </citation>
    <scope>NUCLEOTIDE SEQUENCE [LARGE SCALE GENOMIC DNA]</scope>
    <source>
        <strain evidence="1 2">7685027</strain>
    </source>
</reference>
<keyword evidence="2" id="KW-1185">Reference proteome</keyword>
<name>A0ABZ2AYJ4_9TREE</name>
<sequence length="96" mass="11710">MEACPERRLPHLLLPHPRSFDLIPRFCLISIFHESLDAYYPFYVYFCACVIRHSFDFFRIPRTPISQRLLRPRRYFRLRLGRRAHSVIRQCNVRST</sequence>
<dbReference type="GeneID" id="89991746"/>